<name>A0A9X2SV48_9BACE</name>
<comment type="caution">
    <text evidence="1">The sequence shown here is derived from an EMBL/GenBank/DDBJ whole genome shotgun (WGS) entry which is preliminary data.</text>
</comment>
<reference evidence="1" key="1">
    <citation type="journal article" date="2022" name="Arch. Microbiol.">
        <title>Bacteroides muris sp. nov. isolated from the cecum of wild-derived house mice.</title>
        <authorList>
            <person name="Fokt H."/>
            <person name="Unni R."/>
            <person name="Repnik U."/>
            <person name="Schmitz R.A."/>
            <person name="Bramkamp M."/>
            <person name="Baines J.F."/>
            <person name="Unterweger D."/>
        </authorList>
    </citation>
    <scope>NUCLEOTIDE SEQUENCE</scope>
    <source>
        <strain evidence="1">KH365_2</strain>
    </source>
</reference>
<dbReference type="EMBL" id="JAMZED010000080">
    <property type="protein sequence ID" value="MCR6506372.1"/>
    <property type="molecule type" value="Genomic_DNA"/>
</dbReference>
<sequence>MKNQTLSIEQMLHLKELGVDTSKASMVLIATDDDSCPLDWETALAEISTHLYEVSFELFDADSSYYNHSCRKDCGVFTLLDIINMLPEDVPCKYARYPLGKACLELGKDYAGYSYTDMNDEHDYEICFGGHEDILVEVYNLLCWCAENGYLNNNQTK</sequence>
<evidence type="ECO:0000313" key="2">
    <source>
        <dbReference type="Proteomes" id="UP001143192"/>
    </source>
</evidence>
<accession>A0A9X2SV48</accession>
<gene>
    <name evidence="1" type="ORF">M1B79_17340</name>
</gene>
<protein>
    <submittedName>
        <fullName evidence="1">Uncharacterized protein</fullName>
    </submittedName>
</protein>
<dbReference type="Proteomes" id="UP001143192">
    <property type="component" value="Unassembled WGS sequence"/>
</dbReference>
<dbReference type="AlphaFoldDB" id="A0A9X2SV48"/>
<proteinExistence type="predicted"/>
<evidence type="ECO:0000313" key="1">
    <source>
        <dbReference type="EMBL" id="MCR6506372.1"/>
    </source>
</evidence>
<organism evidence="1 2">
    <name type="scientific">Bacteroides muris</name>
    <name type="common">ex Fokt et al. 2023</name>
    <dbReference type="NCBI Taxonomy" id="2937417"/>
    <lineage>
        <taxon>Bacteria</taxon>
        <taxon>Pseudomonadati</taxon>
        <taxon>Bacteroidota</taxon>
        <taxon>Bacteroidia</taxon>
        <taxon>Bacteroidales</taxon>
        <taxon>Bacteroidaceae</taxon>
        <taxon>Bacteroides</taxon>
    </lineage>
</organism>
<dbReference type="RefSeq" id="WP_257932542.1">
    <property type="nucleotide sequence ID" value="NZ_JAMZED010000080.1"/>
</dbReference>
<reference evidence="1" key="2">
    <citation type="submission" date="2022-04" db="EMBL/GenBank/DDBJ databases">
        <authorList>
            <person name="Fokt H."/>
            <person name="Baines J."/>
        </authorList>
    </citation>
    <scope>NUCLEOTIDE SEQUENCE</scope>
    <source>
        <strain evidence="1">KH365_2</strain>
    </source>
</reference>
<keyword evidence="2" id="KW-1185">Reference proteome</keyword>